<reference evidence="2" key="1">
    <citation type="submission" date="2019-10" db="EMBL/GenBank/DDBJ databases">
        <authorList>
            <person name="Soares A.E.R."/>
            <person name="Aleixo A."/>
            <person name="Schneider P."/>
            <person name="Miyaki C.Y."/>
            <person name="Schneider M.P."/>
            <person name="Mello C."/>
            <person name="Vasconcelos A.T.R."/>
        </authorList>
    </citation>
    <scope>NUCLEOTIDE SEQUENCE</scope>
    <source>
        <tissue evidence="2">Muscle</tissue>
    </source>
</reference>
<organism evidence="2 3">
    <name type="scientific">Willisornis vidua</name>
    <name type="common">Xingu scale-backed antbird</name>
    <dbReference type="NCBI Taxonomy" id="1566151"/>
    <lineage>
        <taxon>Eukaryota</taxon>
        <taxon>Metazoa</taxon>
        <taxon>Chordata</taxon>
        <taxon>Craniata</taxon>
        <taxon>Vertebrata</taxon>
        <taxon>Euteleostomi</taxon>
        <taxon>Archelosauria</taxon>
        <taxon>Archosauria</taxon>
        <taxon>Dinosauria</taxon>
        <taxon>Saurischia</taxon>
        <taxon>Theropoda</taxon>
        <taxon>Coelurosauria</taxon>
        <taxon>Aves</taxon>
        <taxon>Neognathae</taxon>
        <taxon>Neoaves</taxon>
        <taxon>Telluraves</taxon>
        <taxon>Australaves</taxon>
        <taxon>Passeriformes</taxon>
        <taxon>Thamnophilidae</taxon>
        <taxon>Willisornis</taxon>
    </lineage>
</organism>
<gene>
    <name evidence="2" type="ORF">WISP_31888</name>
</gene>
<proteinExistence type="predicted"/>
<dbReference type="EMBL" id="WHWB01032778">
    <property type="protein sequence ID" value="KAJ7423797.1"/>
    <property type="molecule type" value="Genomic_DNA"/>
</dbReference>
<name>A0ABQ9DQT7_9PASS</name>
<protein>
    <submittedName>
        <fullName evidence="2">Uncharacterized protein</fullName>
    </submittedName>
</protein>
<accession>A0ABQ9DQT7</accession>
<feature type="region of interest" description="Disordered" evidence="1">
    <location>
        <begin position="59"/>
        <end position="102"/>
    </location>
</feature>
<evidence type="ECO:0000256" key="1">
    <source>
        <dbReference type="SAM" id="MobiDB-lite"/>
    </source>
</evidence>
<comment type="caution">
    <text evidence="2">The sequence shown here is derived from an EMBL/GenBank/DDBJ whole genome shotgun (WGS) entry which is preliminary data.</text>
</comment>
<evidence type="ECO:0000313" key="2">
    <source>
        <dbReference type="EMBL" id="KAJ7423797.1"/>
    </source>
</evidence>
<keyword evidence="3" id="KW-1185">Reference proteome</keyword>
<dbReference type="Proteomes" id="UP001145742">
    <property type="component" value="Unassembled WGS sequence"/>
</dbReference>
<sequence>MSTDKVSERMKPSKVKLKIKNEKFCSDSYALAKQKLLGSTKWYLCKCNNLVYAVVASHGQMGRERKKKKRKKKEESFSTLVKTKNHPLKKRFENTSPTSKHKVKDIGSMNYFRKTERKEDLNLPKSCLKQADTEKLRTVIKREMIDQLGRHQVGKT</sequence>
<evidence type="ECO:0000313" key="3">
    <source>
        <dbReference type="Proteomes" id="UP001145742"/>
    </source>
</evidence>